<sequence length="124" mass="13368">MDWWWALIPPALAVVTAGIRFTGHQKTAKTAAPETLRNGGGLTHKKPFVCERVCASKRILNKVKGSPSDTCLTVCGVSGLDCCVNACTSSICAEDHHPPIPNWGDVCVKRCQNQCLKLYPSLSS</sequence>
<dbReference type="Proteomes" id="UP000017836">
    <property type="component" value="Unassembled WGS sequence"/>
</dbReference>
<dbReference type="EMBL" id="KI393016">
    <property type="protein sequence ID" value="ERN09250.1"/>
    <property type="molecule type" value="Genomic_DNA"/>
</dbReference>
<reference evidence="2" key="1">
    <citation type="journal article" date="2013" name="Science">
        <title>The Amborella genome and the evolution of flowering plants.</title>
        <authorList>
            <consortium name="Amborella Genome Project"/>
        </authorList>
    </citation>
    <scope>NUCLEOTIDE SEQUENCE [LARGE SCALE GENOMIC DNA]</scope>
</reference>
<evidence type="ECO:0000313" key="2">
    <source>
        <dbReference type="Proteomes" id="UP000017836"/>
    </source>
</evidence>
<name>W1PPY6_AMBTC</name>
<accession>W1PPY6</accession>
<dbReference type="PANTHER" id="PTHR35548:SF1">
    <property type="entry name" value="EXPRESSED PROTEIN"/>
    <property type="match status" value="1"/>
</dbReference>
<dbReference type="AlphaFoldDB" id="W1PPY6"/>
<dbReference type="HOGENOM" id="CLU_131757_0_0_1"/>
<dbReference type="PANTHER" id="PTHR35548">
    <property type="entry name" value="EXPRESSED PROTEIN"/>
    <property type="match status" value="1"/>
</dbReference>
<gene>
    <name evidence="1" type="ORF">AMTR_s00149p00038820</name>
</gene>
<keyword evidence="2" id="KW-1185">Reference proteome</keyword>
<dbReference type="InterPro" id="IPR038934">
    <property type="entry name" value="At5g64816-like"/>
</dbReference>
<organism evidence="1 2">
    <name type="scientific">Amborella trichopoda</name>
    <dbReference type="NCBI Taxonomy" id="13333"/>
    <lineage>
        <taxon>Eukaryota</taxon>
        <taxon>Viridiplantae</taxon>
        <taxon>Streptophyta</taxon>
        <taxon>Embryophyta</taxon>
        <taxon>Tracheophyta</taxon>
        <taxon>Spermatophyta</taxon>
        <taxon>Magnoliopsida</taxon>
        <taxon>Amborellales</taxon>
        <taxon>Amborellaceae</taxon>
        <taxon>Amborella</taxon>
    </lineage>
</organism>
<proteinExistence type="predicted"/>
<dbReference type="Gramene" id="ERN09250">
    <property type="protein sequence ID" value="ERN09250"/>
    <property type="gene ID" value="AMTR_s00149p00038820"/>
</dbReference>
<evidence type="ECO:0000313" key="1">
    <source>
        <dbReference type="EMBL" id="ERN09250.1"/>
    </source>
</evidence>
<protein>
    <submittedName>
        <fullName evidence="1">Uncharacterized protein</fullName>
    </submittedName>
</protein>